<name>A0A7D9F006_PARCT</name>
<evidence type="ECO:0000313" key="1">
    <source>
        <dbReference type="EMBL" id="CAB4020180.1"/>
    </source>
</evidence>
<accession>A0A7D9F006</accession>
<proteinExistence type="predicted"/>
<sequence>MFDPGESVGDEGLIRAVQRFWDTESLGIFEPNPSLEKEFLRDSNFDKNQGRYQESWPIIWFIITERL</sequence>
<dbReference type="Proteomes" id="UP001152795">
    <property type="component" value="Unassembled WGS sequence"/>
</dbReference>
<keyword evidence="2" id="KW-1185">Reference proteome</keyword>
<protein>
    <submittedName>
        <fullName evidence="1">Uncharacterized protein</fullName>
    </submittedName>
</protein>
<evidence type="ECO:0000313" key="2">
    <source>
        <dbReference type="Proteomes" id="UP001152795"/>
    </source>
</evidence>
<organism evidence="1 2">
    <name type="scientific">Paramuricea clavata</name>
    <name type="common">Red gorgonian</name>
    <name type="synonym">Violescent sea-whip</name>
    <dbReference type="NCBI Taxonomy" id="317549"/>
    <lineage>
        <taxon>Eukaryota</taxon>
        <taxon>Metazoa</taxon>
        <taxon>Cnidaria</taxon>
        <taxon>Anthozoa</taxon>
        <taxon>Octocorallia</taxon>
        <taxon>Malacalcyonacea</taxon>
        <taxon>Plexauridae</taxon>
        <taxon>Paramuricea</taxon>
    </lineage>
</organism>
<comment type="caution">
    <text evidence="1">The sequence shown here is derived from an EMBL/GenBank/DDBJ whole genome shotgun (WGS) entry which is preliminary data.</text>
</comment>
<reference evidence="1" key="1">
    <citation type="submission" date="2020-04" db="EMBL/GenBank/DDBJ databases">
        <authorList>
            <person name="Alioto T."/>
            <person name="Alioto T."/>
            <person name="Gomez Garrido J."/>
        </authorList>
    </citation>
    <scope>NUCLEOTIDE SEQUENCE</scope>
    <source>
        <strain evidence="1">A484AB</strain>
    </source>
</reference>
<dbReference type="AlphaFoldDB" id="A0A7D9F006"/>
<gene>
    <name evidence="1" type="ORF">PACLA_8A072226</name>
</gene>
<feature type="non-terminal residue" evidence="1">
    <location>
        <position position="1"/>
    </location>
</feature>
<dbReference type="EMBL" id="CACRXK020010824">
    <property type="protein sequence ID" value="CAB4020180.1"/>
    <property type="molecule type" value="Genomic_DNA"/>
</dbReference>